<evidence type="ECO:0000256" key="12">
    <source>
        <dbReference type="RuleBase" id="RU362081"/>
    </source>
</evidence>
<dbReference type="Gene3D" id="3.30.70.100">
    <property type="match status" value="1"/>
</dbReference>
<dbReference type="Gene3D" id="3.40.1110.10">
    <property type="entry name" value="Calcium-transporting ATPase, cytoplasmic domain N"/>
    <property type="match status" value="1"/>
</dbReference>
<reference evidence="14" key="1">
    <citation type="submission" date="2022-06" db="EMBL/GenBank/DDBJ databases">
        <title>Genomic Encyclopedia of Archaeal and Bacterial Type Strains, Phase II (KMG-II): from individual species to whole genera.</title>
        <authorList>
            <person name="Goeker M."/>
        </authorList>
    </citation>
    <scope>NUCLEOTIDE SEQUENCE</scope>
    <source>
        <strain evidence="14">DSM 43935</strain>
    </source>
</reference>
<keyword evidence="6 12" id="KW-0067">ATP-binding</keyword>
<evidence type="ECO:0000256" key="1">
    <source>
        <dbReference type="ARBA" id="ARBA00004651"/>
    </source>
</evidence>
<feature type="transmembrane region" description="Helical" evidence="12">
    <location>
        <begin position="187"/>
        <end position="215"/>
    </location>
</feature>
<dbReference type="Proteomes" id="UP001206128">
    <property type="component" value="Unassembled WGS sequence"/>
</dbReference>
<keyword evidence="15" id="KW-1185">Reference proteome</keyword>
<comment type="caution">
    <text evidence="14">The sequence shown here is derived from an EMBL/GenBank/DDBJ whole genome shotgun (WGS) entry which is preliminary data.</text>
</comment>
<dbReference type="SUPFAM" id="SSF55008">
    <property type="entry name" value="HMA, heavy metal-associated domain"/>
    <property type="match status" value="1"/>
</dbReference>
<evidence type="ECO:0000256" key="7">
    <source>
        <dbReference type="ARBA" id="ARBA00022967"/>
    </source>
</evidence>
<dbReference type="SFLD" id="SFLDG00002">
    <property type="entry name" value="C1.7:_P-type_atpase_like"/>
    <property type="match status" value="1"/>
</dbReference>
<evidence type="ECO:0000259" key="13">
    <source>
        <dbReference type="PROSITE" id="PS50846"/>
    </source>
</evidence>
<dbReference type="PROSITE" id="PS01047">
    <property type="entry name" value="HMA_1"/>
    <property type="match status" value="1"/>
</dbReference>
<dbReference type="SFLD" id="SFLDF00027">
    <property type="entry name" value="p-type_atpase"/>
    <property type="match status" value="1"/>
</dbReference>
<feature type="transmembrane region" description="Helical" evidence="12">
    <location>
        <begin position="353"/>
        <end position="375"/>
    </location>
</feature>
<dbReference type="InterPro" id="IPR036412">
    <property type="entry name" value="HAD-like_sf"/>
</dbReference>
<keyword evidence="4 12" id="KW-0479">Metal-binding</keyword>
<dbReference type="EMBL" id="JAMTCK010000009">
    <property type="protein sequence ID" value="MCP2167347.1"/>
    <property type="molecule type" value="Genomic_DNA"/>
</dbReference>
<dbReference type="Pfam" id="PF00122">
    <property type="entry name" value="E1-E2_ATPase"/>
    <property type="match status" value="1"/>
</dbReference>
<dbReference type="InterPro" id="IPR059000">
    <property type="entry name" value="ATPase_P-type_domA"/>
</dbReference>
<dbReference type="GO" id="GO:0016887">
    <property type="term" value="F:ATP hydrolysis activity"/>
    <property type="evidence" value="ECO:0007669"/>
    <property type="project" value="InterPro"/>
</dbReference>
<dbReference type="InterPro" id="IPR006121">
    <property type="entry name" value="HMA_dom"/>
</dbReference>
<dbReference type="InterPro" id="IPR001757">
    <property type="entry name" value="P_typ_ATPase"/>
</dbReference>
<dbReference type="InterPro" id="IPR044492">
    <property type="entry name" value="P_typ_ATPase_HD_dom"/>
</dbReference>
<evidence type="ECO:0000256" key="10">
    <source>
        <dbReference type="ARBA" id="ARBA00049360"/>
    </source>
</evidence>
<evidence type="ECO:0000256" key="11">
    <source>
        <dbReference type="ARBA" id="ARBA00074171"/>
    </source>
</evidence>
<dbReference type="FunFam" id="2.70.150.10:FF:000002">
    <property type="entry name" value="Copper-transporting ATPase 1, putative"/>
    <property type="match status" value="1"/>
</dbReference>
<dbReference type="Pfam" id="PF00702">
    <property type="entry name" value="Hydrolase"/>
    <property type="match status" value="1"/>
</dbReference>
<proteinExistence type="inferred from homology"/>
<dbReference type="RefSeq" id="WP_253774107.1">
    <property type="nucleotide sequence ID" value="NZ_JAMTCK010000009.1"/>
</dbReference>
<evidence type="ECO:0000256" key="6">
    <source>
        <dbReference type="ARBA" id="ARBA00022840"/>
    </source>
</evidence>
<evidence type="ECO:0000256" key="5">
    <source>
        <dbReference type="ARBA" id="ARBA00022741"/>
    </source>
</evidence>
<keyword evidence="5 12" id="KW-0547">Nucleotide-binding</keyword>
<keyword evidence="8 12" id="KW-1133">Transmembrane helix</keyword>
<dbReference type="SUPFAM" id="SSF81653">
    <property type="entry name" value="Calcium ATPase, transduction domain A"/>
    <property type="match status" value="1"/>
</dbReference>
<keyword evidence="3 12" id="KW-0812">Transmembrane</keyword>
<feature type="transmembrane region" description="Helical" evidence="12">
    <location>
        <begin position="97"/>
        <end position="117"/>
    </location>
</feature>
<comment type="subcellular location">
    <subcellularLocation>
        <location evidence="1">Cell membrane</location>
        <topology evidence="1">Multi-pass membrane protein</topology>
    </subcellularLocation>
</comment>
<feature type="transmembrane region" description="Helical" evidence="12">
    <location>
        <begin position="123"/>
        <end position="142"/>
    </location>
</feature>
<dbReference type="InterPro" id="IPR018303">
    <property type="entry name" value="ATPase_P-typ_P_site"/>
</dbReference>
<evidence type="ECO:0000256" key="2">
    <source>
        <dbReference type="ARBA" id="ARBA00006024"/>
    </source>
</evidence>
<comment type="similarity">
    <text evidence="2 12">Belongs to the cation transport ATPase (P-type) (TC 3.A.3) family. Type IB subfamily.</text>
</comment>
<feature type="transmembrane region" description="Helical" evidence="12">
    <location>
        <begin position="162"/>
        <end position="181"/>
    </location>
</feature>
<dbReference type="InterPro" id="IPR008250">
    <property type="entry name" value="ATPase_P-typ_transduc_dom_A_sf"/>
</dbReference>
<dbReference type="GO" id="GO:0055070">
    <property type="term" value="P:copper ion homeostasis"/>
    <property type="evidence" value="ECO:0007669"/>
    <property type="project" value="TreeGrafter"/>
</dbReference>
<organism evidence="14 15">
    <name type="scientific">Goodfellowiella coeruleoviolacea</name>
    <dbReference type="NCBI Taxonomy" id="334858"/>
    <lineage>
        <taxon>Bacteria</taxon>
        <taxon>Bacillati</taxon>
        <taxon>Actinomycetota</taxon>
        <taxon>Actinomycetes</taxon>
        <taxon>Pseudonocardiales</taxon>
        <taxon>Pseudonocardiaceae</taxon>
        <taxon>Goodfellowiella</taxon>
    </lineage>
</organism>
<comment type="catalytic activity">
    <reaction evidence="10">
        <text>ATP + H2O = ADP + phosphate + H(+)</text>
        <dbReference type="Rhea" id="RHEA:13065"/>
        <dbReference type="ChEBI" id="CHEBI:15377"/>
        <dbReference type="ChEBI" id="CHEBI:15378"/>
        <dbReference type="ChEBI" id="CHEBI:30616"/>
        <dbReference type="ChEBI" id="CHEBI:43474"/>
        <dbReference type="ChEBI" id="CHEBI:456216"/>
    </reaction>
</comment>
<dbReference type="CDD" id="cd02094">
    <property type="entry name" value="P-type_ATPase_Cu-like"/>
    <property type="match status" value="1"/>
</dbReference>
<dbReference type="InterPro" id="IPR017969">
    <property type="entry name" value="Heavy-metal-associated_CS"/>
</dbReference>
<dbReference type="GO" id="GO:0043682">
    <property type="term" value="F:P-type divalent copper transporter activity"/>
    <property type="evidence" value="ECO:0007669"/>
    <property type="project" value="TreeGrafter"/>
</dbReference>
<dbReference type="InterPro" id="IPR027256">
    <property type="entry name" value="P-typ_ATPase_IB"/>
</dbReference>
<evidence type="ECO:0000256" key="4">
    <source>
        <dbReference type="ARBA" id="ARBA00022723"/>
    </source>
</evidence>
<dbReference type="InterPro" id="IPR000579">
    <property type="entry name" value="Cation-trans_P-type_ATPase_A/B"/>
</dbReference>
<dbReference type="AlphaFoldDB" id="A0AAE3KHX5"/>
<dbReference type="GO" id="GO:0005507">
    <property type="term" value="F:copper ion binding"/>
    <property type="evidence" value="ECO:0007669"/>
    <property type="project" value="TreeGrafter"/>
</dbReference>
<dbReference type="SUPFAM" id="SSF56784">
    <property type="entry name" value="HAD-like"/>
    <property type="match status" value="1"/>
</dbReference>
<feature type="transmembrane region" description="Helical" evidence="12">
    <location>
        <begin position="716"/>
        <end position="732"/>
    </location>
</feature>
<dbReference type="Gene3D" id="3.40.50.1000">
    <property type="entry name" value="HAD superfamily/HAD-like"/>
    <property type="match status" value="1"/>
</dbReference>
<feature type="domain" description="HMA" evidence="13">
    <location>
        <begin position="10"/>
        <end position="74"/>
    </location>
</feature>
<evidence type="ECO:0000313" key="14">
    <source>
        <dbReference type="EMBL" id="MCP2167347.1"/>
    </source>
</evidence>
<dbReference type="PROSITE" id="PS50846">
    <property type="entry name" value="HMA_2"/>
    <property type="match status" value="1"/>
</dbReference>
<evidence type="ECO:0000256" key="8">
    <source>
        <dbReference type="ARBA" id="ARBA00022989"/>
    </source>
</evidence>
<dbReference type="NCBIfam" id="TIGR01494">
    <property type="entry name" value="ATPase_P-type"/>
    <property type="match status" value="2"/>
</dbReference>
<evidence type="ECO:0000256" key="9">
    <source>
        <dbReference type="ARBA" id="ARBA00023136"/>
    </source>
</evidence>
<dbReference type="InterPro" id="IPR023298">
    <property type="entry name" value="ATPase_P-typ_TM_dom_sf"/>
</dbReference>
<protein>
    <recommendedName>
        <fullName evidence="11">Cation-transporting P-type ATPase B</fullName>
    </recommendedName>
</protein>
<keyword evidence="12" id="KW-1003">Cell membrane</keyword>
<dbReference type="PANTHER" id="PTHR43520">
    <property type="entry name" value="ATP7, ISOFORM B"/>
    <property type="match status" value="1"/>
</dbReference>
<name>A0AAE3KHX5_9PSEU</name>
<dbReference type="GO" id="GO:0005886">
    <property type="term" value="C:plasma membrane"/>
    <property type="evidence" value="ECO:0007669"/>
    <property type="project" value="UniProtKB-SubCell"/>
</dbReference>
<evidence type="ECO:0000313" key="15">
    <source>
        <dbReference type="Proteomes" id="UP001206128"/>
    </source>
</evidence>
<dbReference type="SUPFAM" id="SSF81665">
    <property type="entry name" value="Calcium ATPase, transmembrane domain M"/>
    <property type="match status" value="1"/>
</dbReference>
<gene>
    <name evidence="14" type="ORF">LX83_004220</name>
</gene>
<dbReference type="GO" id="GO:0005524">
    <property type="term" value="F:ATP binding"/>
    <property type="evidence" value="ECO:0007669"/>
    <property type="project" value="UniProtKB-UniRule"/>
</dbReference>
<evidence type="ECO:0000256" key="3">
    <source>
        <dbReference type="ARBA" id="ARBA00022692"/>
    </source>
</evidence>
<dbReference type="PRINTS" id="PR00119">
    <property type="entry name" value="CATATPASE"/>
</dbReference>
<dbReference type="Gene3D" id="2.70.150.10">
    <property type="entry name" value="Calcium-transporting ATPase, cytoplasmic transduction domain A"/>
    <property type="match status" value="1"/>
</dbReference>
<dbReference type="PANTHER" id="PTHR43520:SF8">
    <property type="entry name" value="P-TYPE CU(+) TRANSPORTER"/>
    <property type="match status" value="1"/>
</dbReference>
<keyword evidence="9 12" id="KW-0472">Membrane</keyword>
<dbReference type="Pfam" id="PF00403">
    <property type="entry name" value="HMA"/>
    <property type="match status" value="1"/>
</dbReference>
<dbReference type="PRINTS" id="PR00940">
    <property type="entry name" value="CATPATPASEA"/>
</dbReference>
<dbReference type="InterPro" id="IPR023214">
    <property type="entry name" value="HAD_sf"/>
</dbReference>
<dbReference type="FunFam" id="3.30.70.100:FF:000005">
    <property type="entry name" value="Copper-exporting P-type ATPase A"/>
    <property type="match status" value="1"/>
</dbReference>
<dbReference type="InterPro" id="IPR036163">
    <property type="entry name" value="HMA_dom_sf"/>
</dbReference>
<dbReference type="PROSITE" id="PS00154">
    <property type="entry name" value="ATPASE_E1_E2"/>
    <property type="match status" value="1"/>
</dbReference>
<dbReference type="NCBIfam" id="TIGR01525">
    <property type="entry name" value="ATPase-IB_hvy"/>
    <property type="match status" value="1"/>
</dbReference>
<keyword evidence="7" id="KW-1278">Translocase</keyword>
<dbReference type="InterPro" id="IPR023299">
    <property type="entry name" value="ATPase_P-typ_cyto_dom_N"/>
</dbReference>
<dbReference type="CDD" id="cd00371">
    <property type="entry name" value="HMA"/>
    <property type="match status" value="1"/>
</dbReference>
<dbReference type="SFLD" id="SFLDS00003">
    <property type="entry name" value="Haloacid_Dehalogenase"/>
    <property type="match status" value="1"/>
</dbReference>
<accession>A0AAE3KHX5</accession>
<sequence>MTAVSAECAEPVELTVSGMTCAACASRVERALNALDGVRASVNYATERALVHLPPGTGVRDAVAAVDRAGYRARVRHRAEDDRAQHAAAVTDLRRRLVVAAVLAVPLGNLSITLALVPGLRFPGWEALCVLLAVPVVAYSAWPFHRAALRNLRHGSSSMDTLVSLGVLASFGWALWSLATGSGGPGYWLGFGATAAGADAVYLDVAAGVTTFLLAGRYFESRSRRGAVDLLTALARLAAKDARVVRDGVEHLVPVAELRVGELFVVRPGEALPADGEIVTGCSALDTAAVTGESVPVEVGPGDRVIGATVNRTGRLVVRATGVGANTQLAQMSALVEQATQRKAEVQRLVDRVCAVFVPAVLVLAGATLAGWLALGHPLRAGFTAAVAVLIIACPCALGLATPTALVVGVARAARLGVLIKGPHALDASRAVDTVVLDKTGTVTTGRMSVTRTAVFAEPAESPEVPGACELSEVSGAAGVSDVDVLRWAAAVEAASEHPVAPAVVAAHAATGTGALPTVDSFEALVGAGARGRVDGVDVVVGTAELLTGLGVPVPPAAHRWLRESAPATGVLVARDGRLVGGIAVRDTVKPTAAAAIARLHRLGLRTVLLTGDNAASARAVAEEIGVTDVLAEVRPTEKVAAVAELRARGHRVAMVGDGVNDGPALAAADLGIAVARGSDVAVHAADVVLVRDDLHALPDAIALANRTLGIIRGNLAWAFGYNAAAIPLAALGLLNPLIAGAAMSLSSVLVVSNSLRLRNFRPTTPD</sequence>
<feature type="transmembrane region" description="Helical" evidence="12">
    <location>
        <begin position="381"/>
        <end position="411"/>
    </location>
</feature>